<comment type="subcellular location">
    <subcellularLocation>
        <location evidence="1">Cell membrane</location>
        <topology evidence="1">Multi-pass membrane protein</topology>
    </subcellularLocation>
</comment>
<dbReference type="RefSeq" id="WP_014650181.1">
    <property type="nucleotide sequence ID" value="NC_017672.3"/>
</dbReference>
<evidence type="ECO:0000256" key="5">
    <source>
        <dbReference type="ARBA" id="ARBA00022989"/>
    </source>
</evidence>
<name>I0BFF9_9BACL</name>
<evidence type="ECO:0000313" key="9">
    <source>
        <dbReference type="Proteomes" id="UP000007392"/>
    </source>
</evidence>
<feature type="transmembrane region" description="Helical" evidence="7">
    <location>
        <begin position="110"/>
        <end position="130"/>
    </location>
</feature>
<dbReference type="AlphaFoldDB" id="I0BFF9"/>
<organism evidence="8 9">
    <name type="scientific">Paenibacillus mucilaginosus K02</name>
    <dbReference type="NCBI Taxonomy" id="997761"/>
    <lineage>
        <taxon>Bacteria</taxon>
        <taxon>Bacillati</taxon>
        <taxon>Bacillota</taxon>
        <taxon>Bacilli</taxon>
        <taxon>Bacillales</taxon>
        <taxon>Paenibacillaceae</taxon>
        <taxon>Paenibacillus</taxon>
    </lineage>
</organism>
<keyword evidence="6 7" id="KW-0472">Membrane</keyword>
<comment type="similarity">
    <text evidence="2">Belongs to the chromate ion transporter (CHR) (TC 2.A.51) family.</text>
</comment>
<sequence length="178" mass="19420">MLLWQLFLSFLKIGLMSFGGGYAVIPMIQYEVNRYGWTSVEVYQRTVSLAGMSPGPIATNSATLIGYEVGGLTGAIVATVGIILPSLLIVILIALFFFKMHHDPWVKSSFYGLRPIITGLIVYAAIHFGLSNHTDAIFQWTTLATLLIGVLTFMTIIKYNLHPLLVIAGAGIIGIVLF</sequence>
<protein>
    <submittedName>
        <fullName evidence="8">Chromate transporter</fullName>
    </submittedName>
</protein>
<dbReference type="PANTHER" id="PTHR43663">
    <property type="entry name" value="CHROMATE TRANSPORT PROTEIN-RELATED"/>
    <property type="match status" value="1"/>
</dbReference>
<evidence type="ECO:0000256" key="2">
    <source>
        <dbReference type="ARBA" id="ARBA00005262"/>
    </source>
</evidence>
<evidence type="ECO:0000256" key="4">
    <source>
        <dbReference type="ARBA" id="ARBA00022692"/>
    </source>
</evidence>
<evidence type="ECO:0000256" key="1">
    <source>
        <dbReference type="ARBA" id="ARBA00004651"/>
    </source>
</evidence>
<feature type="transmembrane region" description="Helical" evidence="7">
    <location>
        <begin position="73"/>
        <end position="98"/>
    </location>
</feature>
<dbReference type="PATRIC" id="fig|997761.3.peg.1993"/>
<gene>
    <name evidence="8" type="ORF">B2K_10280</name>
</gene>
<evidence type="ECO:0000313" key="8">
    <source>
        <dbReference type="EMBL" id="AFH61106.1"/>
    </source>
</evidence>
<evidence type="ECO:0000256" key="7">
    <source>
        <dbReference type="SAM" id="Phobius"/>
    </source>
</evidence>
<dbReference type="GO" id="GO:0005886">
    <property type="term" value="C:plasma membrane"/>
    <property type="evidence" value="ECO:0007669"/>
    <property type="project" value="UniProtKB-SubCell"/>
</dbReference>
<feature type="transmembrane region" description="Helical" evidence="7">
    <location>
        <begin position="161"/>
        <end position="177"/>
    </location>
</feature>
<dbReference type="EMBL" id="CP003422">
    <property type="protein sequence ID" value="AFH61106.1"/>
    <property type="molecule type" value="Genomic_DNA"/>
</dbReference>
<reference evidence="8 9" key="1">
    <citation type="submission" date="2013-06" db="EMBL/GenBank/DDBJ databases">
        <title>Complete genome sequence of Paenibacillus mucilaginosus K02.</title>
        <authorList>
            <person name="Xiao B."/>
            <person name="Sun L."/>
            <person name="Xiao L."/>
            <person name="Lian B."/>
        </authorList>
    </citation>
    <scope>NUCLEOTIDE SEQUENCE [LARGE SCALE GENOMIC DNA]</scope>
    <source>
        <strain evidence="8 9">K02</strain>
    </source>
</reference>
<dbReference type="HOGENOM" id="CLU_018106_1_2_9"/>
<keyword evidence="5 7" id="KW-1133">Transmembrane helix</keyword>
<feature type="transmembrane region" description="Helical" evidence="7">
    <location>
        <begin position="6"/>
        <end position="25"/>
    </location>
</feature>
<evidence type="ECO:0000256" key="3">
    <source>
        <dbReference type="ARBA" id="ARBA00022475"/>
    </source>
</evidence>
<accession>I0BFF9</accession>
<dbReference type="InterPro" id="IPR052518">
    <property type="entry name" value="CHR_Transporter"/>
</dbReference>
<dbReference type="OrthoDB" id="9027281at2"/>
<keyword evidence="4 7" id="KW-0812">Transmembrane</keyword>
<dbReference type="GO" id="GO:0015109">
    <property type="term" value="F:chromate transmembrane transporter activity"/>
    <property type="evidence" value="ECO:0007669"/>
    <property type="project" value="InterPro"/>
</dbReference>
<proteinExistence type="inferred from homology"/>
<dbReference type="Pfam" id="PF02417">
    <property type="entry name" value="Chromate_transp"/>
    <property type="match status" value="1"/>
</dbReference>
<dbReference type="KEGG" id="pmw:B2K_10280"/>
<dbReference type="InterPro" id="IPR003370">
    <property type="entry name" value="Chromate_transpt"/>
</dbReference>
<keyword evidence="3" id="KW-1003">Cell membrane</keyword>
<feature type="transmembrane region" description="Helical" evidence="7">
    <location>
        <begin position="136"/>
        <end position="154"/>
    </location>
</feature>
<dbReference type="PANTHER" id="PTHR43663:SF1">
    <property type="entry name" value="CHROMATE TRANSPORTER"/>
    <property type="match status" value="1"/>
</dbReference>
<dbReference type="Proteomes" id="UP000007392">
    <property type="component" value="Chromosome"/>
</dbReference>
<evidence type="ECO:0000256" key="6">
    <source>
        <dbReference type="ARBA" id="ARBA00023136"/>
    </source>
</evidence>